<dbReference type="InterPro" id="IPR040928">
    <property type="entry name" value="Importin_rep_5"/>
</dbReference>
<dbReference type="Pfam" id="PF18829">
    <property type="entry name" value="Importin_rep_6"/>
    <property type="match status" value="1"/>
</dbReference>
<feature type="region of interest" description="Disordered" evidence="8">
    <location>
        <begin position="330"/>
        <end position="349"/>
    </location>
</feature>
<evidence type="ECO:0000256" key="3">
    <source>
        <dbReference type="ARBA" id="ARBA00022448"/>
    </source>
</evidence>
<keyword evidence="7" id="KW-0539">Nucleus</keyword>
<dbReference type="AlphaFoldDB" id="A0A8J5QU88"/>
<dbReference type="InterPro" id="IPR040122">
    <property type="entry name" value="Importin_beta"/>
</dbReference>
<dbReference type="OrthoDB" id="543373at2759"/>
<dbReference type="GO" id="GO:0005737">
    <property type="term" value="C:cytoplasm"/>
    <property type="evidence" value="ECO:0007669"/>
    <property type="project" value="UniProtKB-SubCell"/>
</dbReference>
<dbReference type="Pfam" id="PF25574">
    <property type="entry name" value="TPR_IMB1"/>
    <property type="match status" value="1"/>
</dbReference>
<dbReference type="Pfam" id="PF18808">
    <property type="entry name" value="Importin_rep_4"/>
    <property type="match status" value="1"/>
</dbReference>
<dbReference type="InterPro" id="IPR057672">
    <property type="entry name" value="TPR_IPO4/5"/>
</dbReference>
<evidence type="ECO:0000256" key="7">
    <source>
        <dbReference type="ARBA" id="ARBA00023242"/>
    </source>
</evidence>
<dbReference type="InterPro" id="IPR041653">
    <property type="entry name" value="Importin_rep_4"/>
</dbReference>
<dbReference type="Pfam" id="PF25780">
    <property type="entry name" value="TPR_IPO5"/>
    <property type="match status" value="1"/>
</dbReference>
<dbReference type="GO" id="GO:0005634">
    <property type="term" value="C:nucleus"/>
    <property type="evidence" value="ECO:0007669"/>
    <property type="project" value="UniProtKB-SubCell"/>
</dbReference>
<reference evidence="10 11" key="1">
    <citation type="journal article" date="2021" name="DNA Res.">
        <title>Genome analysis of Candida subhashii reveals its hybrid nature and dual mitochondrial genome conformations.</title>
        <authorList>
            <person name="Mixao V."/>
            <person name="Hegedusova E."/>
            <person name="Saus E."/>
            <person name="Pryszcz L.P."/>
            <person name="Cillingova A."/>
            <person name="Nosek J."/>
            <person name="Gabaldon T."/>
        </authorList>
    </citation>
    <scope>NUCLEOTIDE SEQUENCE [LARGE SCALE GENOMIC DNA]</scope>
    <source>
        <strain evidence="10 11">CBS 10753</strain>
    </source>
</reference>
<evidence type="ECO:0000256" key="1">
    <source>
        <dbReference type="ARBA" id="ARBA00004123"/>
    </source>
</evidence>
<comment type="caution">
    <text evidence="10">The sequence shown here is derived from an EMBL/GenBank/DDBJ whole genome shotgun (WGS) entry which is preliminary data.</text>
</comment>
<sequence>MSILPEEVQGVLTQLLESLSSSNNEIRAAAEKSLDNDWSIKANVEMLLVFLAEQACMGINDTIRAFAAVLFRRLAIKSPKELASVTDRTIGVISEPVRAQIRAILLNGFSSQQSNQVRHKLSDAISEVAKEDASPPGSWNELLPTLFEASRNPDPSFRESAFRVFSTSPELIDQTLIDDILPIFNSGFEDQNDEVRIAACTAFVAFFRELPKKNWQRLSPLLPNLLNSLPRFLQNGQDNALALVLESLIDLVELAPKMFKDMFPTIIEFCATVSKHKDLDSNTRMASLELLTTFAEVSPSMCKRTTSYTEEMVLITLSMMTEVCIDDDDAAEWNNSDNTEDDDEEPEHDAARQALDRVALRLNGQALAAPLFQYIPAMIQSSNWRERQAALMAISSAAEGCADVLMNEIPKILDMILPALEDEHPRVQYACCNALGQISTDFADVIQRTSGNRILPALISKLTNKSVPRVQAHAAAALVNFSEAASKDVLEPYLDDLLNNLLGLLQSPKRYVQEQVLTTIAIIADSAEKMFIKYYDTLMPLLTDVLKTDMGEENRLLKAKCIECSTLIAVAVGKEKFAPHCQDLINLFGHIQETAVQDDDPVKQYLEQAWGRICRIIGKDFLPYLPSVLPPLLAAAKATQDISLLEEEQAEEYNANEEWDVINLSGKLIAVHTAALDDKVAAIDLLRTYAIQLKGDFFPWVKEIVEEIAIPGLDFYLHDGVRGSAALTLASLLKCSVAATGNNSPDTLMFWSKTSEKLIEVLTSEPVPELLVAYYTSLVECISVLSPNSLSSMQLDSLAKSINSNLVEIYERIKARDTEDDEYTEDVEEDEEEYTDEELLDEINKAISSIFKNTKSNFLPAFQLLAPTIATFINDENTNVKLCGLCVVCDILEHCGPSSVIYKDMFINVVSESITSSHAGIRQASSYAVGVAAEYGGDNYREFCLKCLEPMFKMASVPDARADENIHATENSVSSVAKVCRVFSSSIPNLNAIIEQWITLLPIVQDETAAPYAYIFLSELIDNQHPAIRNQIPKVVDSVIQALAHASIGGEIVERIVGSTRSLLGSIPHSEAIALLQKNHSDLDIVQKYFS</sequence>
<evidence type="ECO:0000256" key="2">
    <source>
        <dbReference type="ARBA" id="ARBA00004496"/>
    </source>
</evidence>
<keyword evidence="6" id="KW-0653">Protein transport</keyword>
<dbReference type="InterPro" id="IPR058584">
    <property type="entry name" value="IMB1_TNPO1-like_TPR"/>
</dbReference>
<dbReference type="Pfam" id="PF13513">
    <property type="entry name" value="HEAT_EZ"/>
    <property type="match status" value="1"/>
</dbReference>
<evidence type="ECO:0000313" key="10">
    <source>
        <dbReference type="EMBL" id="KAG7666219.1"/>
    </source>
</evidence>
<dbReference type="GO" id="GO:0006606">
    <property type="term" value="P:protein import into nucleus"/>
    <property type="evidence" value="ECO:0007669"/>
    <property type="project" value="InterPro"/>
</dbReference>
<evidence type="ECO:0000256" key="6">
    <source>
        <dbReference type="ARBA" id="ARBA00022927"/>
    </source>
</evidence>
<evidence type="ECO:0000256" key="5">
    <source>
        <dbReference type="ARBA" id="ARBA00022737"/>
    </source>
</evidence>
<evidence type="ECO:0000313" key="11">
    <source>
        <dbReference type="Proteomes" id="UP000694255"/>
    </source>
</evidence>
<protein>
    <submittedName>
        <fullName evidence="10">PSE1</fullName>
    </submittedName>
</protein>
<dbReference type="InterPro" id="IPR041389">
    <property type="entry name" value="Importin_rep_6"/>
</dbReference>
<evidence type="ECO:0000259" key="9">
    <source>
        <dbReference type="SMART" id="SM01349"/>
    </source>
</evidence>
<feature type="domain" description="TOG" evidence="9">
    <location>
        <begin position="353"/>
        <end position="597"/>
    </location>
</feature>
<feature type="compositionally biased region" description="Acidic residues" evidence="8">
    <location>
        <begin position="338"/>
        <end position="347"/>
    </location>
</feature>
<dbReference type="EMBL" id="JAGSYN010000030">
    <property type="protein sequence ID" value="KAG7666219.1"/>
    <property type="molecule type" value="Genomic_DNA"/>
</dbReference>
<organism evidence="10 11">
    <name type="scientific">[Candida] subhashii</name>
    <dbReference type="NCBI Taxonomy" id="561895"/>
    <lineage>
        <taxon>Eukaryota</taxon>
        <taxon>Fungi</taxon>
        <taxon>Dikarya</taxon>
        <taxon>Ascomycota</taxon>
        <taxon>Saccharomycotina</taxon>
        <taxon>Pichiomycetes</taxon>
        <taxon>Debaryomycetaceae</taxon>
        <taxon>Spathaspora</taxon>
    </lineage>
</organism>
<dbReference type="PANTHER" id="PTHR10527">
    <property type="entry name" value="IMPORTIN BETA"/>
    <property type="match status" value="1"/>
</dbReference>
<dbReference type="Pfam" id="PF18816">
    <property type="entry name" value="Importin_rep_5"/>
    <property type="match status" value="1"/>
</dbReference>
<keyword evidence="4" id="KW-0963">Cytoplasm</keyword>
<dbReference type="InterPro" id="IPR034085">
    <property type="entry name" value="TOG"/>
</dbReference>
<dbReference type="SMART" id="SM01349">
    <property type="entry name" value="TOG"/>
    <property type="match status" value="1"/>
</dbReference>
<keyword evidence="11" id="KW-1185">Reference proteome</keyword>
<name>A0A8J5QU88_9ASCO</name>
<keyword evidence="5" id="KW-0677">Repeat</keyword>
<proteinExistence type="predicted"/>
<comment type="subcellular location">
    <subcellularLocation>
        <location evidence="2">Cytoplasm</location>
    </subcellularLocation>
    <subcellularLocation>
        <location evidence="1">Nucleus</location>
    </subcellularLocation>
</comment>
<dbReference type="RefSeq" id="XP_049266451.1">
    <property type="nucleotide sequence ID" value="XM_049406186.1"/>
</dbReference>
<evidence type="ECO:0000256" key="8">
    <source>
        <dbReference type="SAM" id="MobiDB-lite"/>
    </source>
</evidence>
<accession>A0A8J5QU88</accession>
<dbReference type="GeneID" id="73467042"/>
<gene>
    <name evidence="10" type="ORF">J8A68_000241</name>
</gene>
<evidence type="ECO:0000256" key="4">
    <source>
        <dbReference type="ARBA" id="ARBA00022490"/>
    </source>
</evidence>
<dbReference type="Proteomes" id="UP000694255">
    <property type="component" value="Unassembled WGS sequence"/>
</dbReference>
<keyword evidence="3" id="KW-0813">Transport</keyword>